<gene>
    <name evidence="2" type="ORF">LCGC14_1823970</name>
</gene>
<feature type="region of interest" description="Disordered" evidence="1">
    <location>
        <begin position="1"/>
        <end position="26"/>
    </location>
</feature>
<feature type="compositionally biased region" description="Basic and acidic residues" evidence="1">
    <location>
        <begin position="676"/>
        <end position="689"/>
    </location>
</feature>
<evidence type="ECO:0000256" key="1">
    <source>
        <dbReference type="SAM" id="MobiDB-lite"/>
    </source>
</evidence>
<dbReference type="EMBL" id="LAZR01017911">
    <property type="protein sequence ID" value="KKL98482.1"/>
    <property type="molecule type" value="Genomic_DNA"/>
</dbReference>
<comment type="caution">
    <text evidence="2">The sequence shown here is derived from an EMBL/GenBank/DDBJ whole genome shotgun (WGS) entry which is preliminary data.</text>
</comment>
<reference evidence="2" key="1">
    <citation type="journal article" date="2015" name="Nature">
        <title>Complex archaea that bridge the gap between prokaryotes and eukaryotes.</title>
        <authorList>
            <person name="Spang A."/>
            <person name="Saw J.H."/>
            <person name="Jorgensen S.L."/>
            <person name="Zaremba-Niedzwiedzka K."/>
            <person name="Martijn J."/>
            <person name="Lind A.E."/>
            <person name="van Eijk R."/>
            <person name="Schleper C."/>
            <person name="Guy L."/>
            <person name="Ettema T.J."/>
        </authorList>
    </citation>
    <scope>NUCLEOTIDE SEQUENCE</scope>
</reference>
<proteinExistence type="predicted"/>
<sequence length="714" mass="79457">MPKQPQQQIPIRQSTRGRGGGGNANLASGAVSDFIRDQNMAQKKMMQNFSKLQEVQAMEASQNAAQMTQAMNKVVATEDEKTAREESLKEKTGDRAYQEKYAKWTTEFQANAVKDIQATQTRVNSQMASARNFIQRMDANRVQFGDRIRGMRAMLMDPDRIDRWMNIPGGSERLEEAHQKLRQAEVFHEQDHQSPYTAEAAQIMTQVEEDIRAGRPHTDLTKLLGVKPKALMSFSAEEQEELFHSGGYPPGGLYGRDPNDSSIRKYENFNPVDYVSNMWMMEDEQFFATFTHKKFQQEYVVMKLEGIKEMREELTKLQEFSTKDYDRLAETVVEGSYYGVAQFADDISTGRISPGNLSGSLVLKSGEFAAPDIPNAMATKLLESVFTSISGPGSETILSDLNSLLEGEGPKGLLDVDVEIFKAFNMRNILRHLDERLEDMMKAPDEKGTSPMSMRIAKNIIAMPESNQKTQLLRSLVMVPGDIERGRLLEPIVTQRGTGRPSATLLGQVHRGVNRMFRLAKQKANDLIGLIEVQPIMRGHVMKGGSSLRYMDALVGSIMSGEEGPPPDEAMRQKAIKGATAEQKLQALEDIGEGAPDEFNIEVETLKEAIMLSPFQAMGKLYSGLATHSEFLAAIYSGDYDLVPIEMPPVSAANLGEAQLALDNHIGASKRRRGKVTAERMRRREEHEKKTKAKTNGSSPGETKGGGAPPQHRS</sequence>
<dbReference type="AlphaFoldDB" id="A0A0F9JHJ7"/>
<feature type="compositionally biased region" description="Low complexity" evidence="1">
    <location>
        <begin position="1"/>
        <end position="13"/>
    </location>
</feature>
<feature type="region of interest" description="Disordered" evidence="1">
    <location>
        <begin position="666"/>
        <end position="714"/>
    </location>
</feature>
<protein>
    <submittedName>
        <fullName evidence="2">Uncharacterized protein</fullName>
    </submittedName>
</protein>
<name>A0A0F9JHJ7_9ZZZZ</name>
<feature type="non-terminal residue" evidence="2">
    <location>
        <position position="714"/>
    </location>
</feature>
<organism evidence="2">
    <name type="scientific">marine sediment metagenome</name>
    <dbReference type="NCBI Taxonomy" id="412755"/>
    <lineage>
        <taxon>unclassified sequences</taxon>
        <taxon>metagenomes</taxon>
        <taxon>ecological metagenomes</taxon>
    </lineage>
</organism>
<evidence type="ECO:0000313" key="2">
    <source>
        <dbReference type="EMBL" id="KKL98482.1"/>
    </source>
</evidence>
<accession>A0A0F9JHJ7</accession>